<reference evidence="2 3" key="1">
    <citation type="journal article" name="Sci. Rep.">
        <title>Telomere-to-telomere assembled and centromere annotated genomes of the two main subspecies of the button mushroom Agaricus bisporus reveal especially polymorphic chromosome ends.</title>
        <authorList>
            <person name="Sonnenberg A.S.M."/>
            <person name="Sedaghat-Telgerd N."/>
            <person name="Lavrijssen B."/>
            <person name="Ohm R.A."/>
            <person name="Hendrickx P.M."/>
            <person name="Scholtmeijer K."/>
            <person name="Baars J.J.P."/>
            <person name="van Peer A."/>
        </authorList>
    </citation>
    <scope>NUCLEOTIDE SEQUENCE [LARGE SCALE GENOMIC DNA]</scope>
    <source>
        <strain evidence="2 3">H119_p4</strain>
    </source>
</reference>
<evidence type="ECO:0008006" key="4">
    <source>
        <dbReference type="Google" id="ProtNLM"/>
    </source>
</evidence>
<evidence type="ECO:0000313" key="2">
    <source>
        <dbReference type="EMBL" id="KAF7763816.1"/>
    </source>
</evidence>
<accession>A0A8H7EYN5</accession>
<sequence length="196" mass="23013">MSTERNDYDSLDEEHYKRVARSTRRNQKRKNQKKRQPVDFRDYRNTRNHTGTESENKSTIDTDDQNTRDNDNMSNDATVTVSAQADALKSLIPNPKDFGGNREQFSEWWMSMTLFLKYNKVTDTDQKIIATIVRLKGPVPSCFAEVWTEKIANETTYTWNSFEEELRTSFGKGNEKDIAEERIEFFKQGNRNTMLE</sequence>
<proteinExistence type="predicted"/>
<name>A0A8H7EYN5_AGABI</name>
<gene>
    <name evidence="2" type="ORF">Agabi119p4_8353</name>
</gene>
<feature type="compositionally biased region" description="Basic residues" evidence="1">
    <location>
        <begin position="18"/>
        <end position="35"/>
    </location>
</feature>
<evidence type="ECO:0000256" key="1">
    <source>
        <dbReference type="SAM" id="MobiDB-lite"/>
    </source>
</evidence>
<protein>
    <recommendedName>
        <fullName evidence="4">Retrotransposon gag domain-containing protein</fullName>
    </recommendedName>
</protein>
<feature type="compositionally biased region" description="Basic and acidic residues" evidence="1">
    <location>
        <begin position="1"/>
        <end position="17"/>
    </location>
</feature>
<dbReference type="AlphaFoldDB" id="A0A8H7EYN5"/>
<organism evidence="2 3">
    <name type="scientific">Agaricus bisporus var. burnettii</name>
    <dbReference type="NCBI Taxonomy" id="192524"/>
    <lineage>
        <taxon>Eukaryota</taxon>
        <taxon>Fungi</taxon>
        <taxon>Dikarya</taxon>
        <taxon>Basidiomycota</taxon>
        <taxon>Agaricomycotina</taxon>
        <taxon>Agaricomycetes</taxon>
        <taxon>Agaricomycetidae</taxon>
        <taxon>Agaricales</taxon>
        <taxon>Agaricineae</taxon>
        <taxon>Agaricaceae</taxon>
        <taxon>Agaricus</taxon>
    </lineage>
</organism>
<dbReference type="EMBL" id="JABXXO010000011">
    <property type="protein sequence ID" value="KAF7763816.1"/>
    <property type="molecule type" value="Genomic_DNA"/>
</dbReference>
<feature type="compositionally biased region" description="Basic and acidic residues" evidence="1">
    <location>
        <begin position="36"/>
        <end position="71"/>
    </location>
</feature>
<feature type="region of interest" description="Disordered" evidence="1">
    <location>
        <begin position="1"/>
        <end position="75"/>
    </location>
</feature>
<comment type="caution">
    <text evidence="2">The sequence shown here is derived from an EMBL/GenBank/DDBJ whole genome shotgun (WGS) entry which is preliminary data.</text>
</comment>
<dbReference type="Proteomes" id="UP000629468">
    <property type="component" value="Unassembled WGS sequence"/>
</dbReference>
<evidence type="ECO:0000313" key="3">
    <source>
        <dbReference type="Proteomes" id="UP000629468"/>
    </source>
</evidence>